<name>A0ABS9DBQ1_9ALTE</name>
<reference evidence="1 2" key="1">
    <citation type="submission" date="2022-01" db="EMBL/GenBank/DDBJ databases">
        <title>Paraglaciecola sp. G1-23.</title>
        <authorList>
            <person name="Jin M.S."/>
            <person name="Han D.M."/>
            <person name="Kim H.M."/>
            <person name="Jeon C.O."/>
        </authorList>
    </citation>
    <scope>NUCLEOTIDE SEQUENCE [LARGE SCALE GENOMIC DNA]</scope>
    <source>
        <strain evidence="1 2">G1-23</strain>
    </source>
</reference>
<keyword evidence="2" id="KW-1185">Reference proteome</keyword>
<evidence type="ECO:0000313" key="1">
    <source>
        <dbReference type="EMBL" id="MCF2950260.1"/>
    </source>
</evidence>
<accession>A0ABS9DBQ1</accession>
<sequence length="846" mass="92906">MKFKYKNLLVPAVMTALYGCGGGTDNEIVKIENKTAPMLDTSVLVVEGYTDAAAYANGDIKWMTSTYDNDDGKLEWEYRFKESAGSFPSNDSRNPEPVAHVEIDLLTGISDADNGSALSVENVQFLWEGPNCSDTLGNAPDYPEICDPILEALDLFDAEGNIIDTTFEQEEEIRELQNLPVTNELIYGLELKETSIMVNPSKFAPILRTGQTSQIHLIYKVTDGESSIDRRIKIVIDGEDTAPVFIELNEDGEPILDDDTGERKPFEIKPIVLSEKDEPIKINIAEGIYDQDIEDIEILKGEVGDLTEIYRSQDYTVERLDVLGVTAPEGTPPGVYNPTNDTTKWTEERGIVEYMVEIDPAPYADALNRGDSVDLEFTYQVSDDNNTTDRSFIVTIKGADVVNPPEFTEAVLDKPMGTNAAITTFDLKEGAFDLDGDNMQVIDFVAADGSTGYGIDLSNPNVVKVDPYGFLDLAPGESRTLSYTYRLTDGLFTSDERTLNINVTGANHNLFHKTNPDYNTFETGSLDGSAWQGGDGVASVAMEAAASGEYGLNVAADNTFMEIDVAGIEQGKIEEGDDYYISFNSKQNAAWGGVRVSFNKNGDTNDPFQIENSANGGTNDWVEHSLTYVDANEFFTKDATFDVTFRLATGTYDNFSMIKYDYQKSRDLIPDGVFTSGTAGGWAVTGDVTLAVTEEANRVQNTDDLQYGLEATAGPGGGTLYLDSNNLIQGGIKKGMRYILQFDLSNPTYSDPNGANPSPLLARIVDEETGNWVRKGAFAKPSSTEWNTYAYHLNTQSIGTDWNGNLGKYASDVDFDWENAKVRVEINIPGGQTFEIDNIKLFPVPQ</sequence>
<protein>
    <recommendedName>
        <fullName evidence="3">CBM-cenC domain-containing protein</fullName>
    </recommendedName>
</protein>
<dbReference type="RefSeq" id="WP_235314359.1">
    <property type="nucleotide sequence ID" value="NZ_JAKGAS010000016.1"/>
</dbReference>
<dbReference type="Proteomes" id="UP001521137">
    <property type="component" value="Unassembled WGS sequence"/>
</dbReference>
<gene>
    <name evidence="1" type="ORF">L0668_19285</name>
</gene>
<evidence type="ECO:0000313" key="2">
    <source>
        <dbReference type="Proteomes" id="UP001521137"/>
    </source>
</evidence>
<dbReference type="Gene3D" id="2.60.120.260">
    <property type="entry name" value="Galactose-binding domain-like"/>
    <property type="match status" value="1"/>
</dbReference>
<proteinExistence type="predicted"/>
<evidence type="ECO:0008006" key="3">
    <source>
        <dbReference type="Google" id="ProtNLM"/>
    </source>
</evidence>
<comment type="caution">
    <text evidence="1">The sequence shown here is derived from an EMBL/GenBank/DDBJ whole genome shotgun (WGS) entry which is preliminary data.</text>
</comment>
<dbReference type="PROSITE" id="PS51257">
    <property type="entry name" value="PROKAR_LIPOPROTEIN"/>
    <property type="match status" value="1"/>
</dbReference>
<organism evidence="1 2">
    <name type="scientific">Paraglaciecola algarum</name>
    <dbReference type="NCBI Taxonomy" id="3050085"/>
    <lineage>
        <taxon>Bacteria</taxon>
        <taxon>Pseudomonadati</taxon>
        <taxon>Pseudomonadota</taxon>
        <taxon>Gammaproteobacteria</taxon>
        <taxon>Alteromonadales</taxon>
        <taxon>Alteromonadaceae</taxon>
        <taxon>Paraglaciecola</taxon>
    </lineage>
</organism>
<dbReference type="EMBL" id="JAKGAS010000016">
    <property type="protein sequence ID" value="MCF2950260.1"/>
    <property type="molecule type" value="Genomic_DNA"/>
</dbReference>